<keyword evidence="3" id="KW-1185">Reference proteome</keyword>
<dbReference type="SMART" id="SM00164">
    <property type="entry name" value="TBC"/>
    <property type="match status" value="1"/>
</dbReference>
<dbReference type="PANTHER" id="PTHR47219:SF9">
    <property type="entry name" value="GTPASE ACTIVATING PROTEIN AND CENTROSOME-ASSOCIATED, ISOFORM B"/>
    <property type="match status" value="1"/>
</dbReference>
<feature type="domain" description="Rab-GAP TBC" evidence="1">
    <location>
        <begin position="34"/>
        <end position="223"/>
    </location>
</feature>
<protein>
    <recommendedName>
        <fullName evidence="1">Rab-GAP TBC domain-containing protein</fullName>
    </recommendedName>
</protein>
<dbReference type="InterPro" id="IPR000195">
    <property type="entry name" value="Rab-GAP-TBC_dom"/>
</dbReference>
<proteinExistence type="predicted"/>
<dbReference type="InterPro" id="IPR035969">
    <property type="entry name" value="Rab-GAP_TBC_sf"/>
</dbReference>
<evidence type="ECO:0000259" key="1">
    <source>
        <dbReference type="PROSITE" id="PS50086"/>
    </source>
</evidence>
<dbReference type="GO" id="GO:0031267">
    <property type="term" value="F:small GTPase binding"/>
    <property type="evidence" value="ECO:0007669"/>
    <property type="project" value="TreeGrafter"/>
</dbReference>
<dbReference type="FunFam" id="1.10.8.270:FF:000016">
    <property type="entry name" value="TBC1 domain family member 2A"/>
    <property type="match status" value="1"/>
</dbReference>
<dbReference type="Gene3D" id="1.10.472.80">
    <property type="entry name" value="Ypt/Rab-GAP domain of gyp1p, domain 3"/>
    <property type="match status" value="1"/>
</dbReference>
<dbReference type="PANTHER" id="PTHR47219">
    <property type="entry name" value="RAB GTPASE-ACTIVATING PROTEIN 1-LIKE"/>
    <property type="match status" value="1"/>
</dbReference>
<name>A0AAU9J8K4_9CILI</name>
<accession>A0AAU9J8K4</accession>
<dbReference type="GO" id="GO:0005096">
    <property type="term" value="F:GTPase activator activity"/>
    <property type="evidence" value="ECO:0007669"/>
    <property type="project" value="TreeGrafter"/>
</dbReference>
<dbReference type="InterPro" id="IPR050302">
    <property type="entry name" value="Rab_GAP_TBC_domain"/>
</dbReference>
<comment type="caution">
    <text evidence="2">The sequence shown here is derived from an EMBL/GenBank/DDBJ whole genome shotgun (WGS) entry which is preliminary data.</text>
</comment>
<organism evidence="2 3">
    <name type="scientific">Blepharisma stoltei</name>
    <dbReference type="NCBI Taxonomy" id="1481888"/>
    <lineage>
        <taxon>Eukaryota</taxon>
        <taxon>Sar</taxon>
        <taxon>Alveolata</taxon>
        <taxon>Ciliophora</taxon>
        <taxon>Postciliodesmatophora</taxon>
        <taxon>Heterotrichea</taxon>
        <taxon>Heterotrichida</taxon>
        <taxon>Blepharismidae</taxon>
        <taxon>Blepharisma</taxon>
    </lineage>
</organism>
<gene>
    <name evidence="2" type="ORF">BSTOLATCC_MIC30658</name>
</gene>
<dbReference type="Proteomes" id="UP001162131">
    <property type="component" value="Unassembled WGS sequence"/>
</dbReference>
<dbReference type="EMBL" id="CAJZBQ010000030">
    <property type="protein sequence ID" value="CAG9322285.1"/>
    <property type="molecule type" value="Genomic_DNA"/>
</dbReference>
<evidence type="ECO:0000313" key="2">
    <source>
        <dbReference type="EMBL" id="CAG9322285.1"/>
    </source>
</evidence>
<dbReference type="Pfam" id="PF00566">
    <property type="entry name" value="RabGAP-TBC"/>
    <property type="match status" value="1"/>
</dbReference>
<sequence>MPVSINTHEIQCDCNLEDKSFFTRSYRQFVPSRVSTSCNRATTWLLKCNPPRNAEEIYQELLESPLETQQYKDSTKQIELDLARTYPDEQYFSENSKGQAALRRVLYAFSKYDHYLGYVQGMNFIVAALLWHSSEVDAFWLFIGLMEEYELRDIFLPRLPGLSKHCQIIQLLILDLLPNVHRQFAEHRISSEMYATDWLFTMFGSVVPVREMVNILDQFFRKGWSFIYRFVIAILKCLEETILQARDSIEILGPLKITHQSQREWKHFLELLDGGKGKIGWEELIERSRTVDIDENYIKLLHRNFNVETGQFNLR</sequence>
<reference evidence="2" key="1">
    <citation type="submission" date="2021-09" db="EMBL/GenBank/DDBJ databases">
        <authorList>
            <consortium name="AG Swart"/>
            <person name="Singh M."/>
            <person name="Singh A."/>
            <person name="Seah K."/>
            <person name="Emmerich C."/>
        </authorList>
    </citation>
    <scope>NUCLEOTIDE SEQUENCE</scope>
    <source>
        <strain evidence="2">ATCC30299</strain>
    </source>
</reference>
<dbReference type="Gene3D" id="1.10.8.270">
    <property type="entry name" value="putative rabgap domain of human tbc1 domain family member 14 like domains"/>
    <property type="match status" value="1"/>
</dbReference>
<dbReference type="SUPFAM" id="SSF47923">
    <property type="entry name" value="Ypt/Rab-GAP domain of gyp1p"/>
    <property type="match status" value="2"/>
</dbReference>
<evidence type="ECO:0000313" key="3">
    <source>
        <dbReference type="Proteomes" id="UP001162131"/>
    </source>
</evidence>
<dbReference type="PROSITE" id="PS50086">
    <property type="entry name" value="TBC_RABGAP"/>
    <property type="match status" value="1"/>
</dbReference>
<dbReference type="AlphaFoldDB" id="A0AAU9J8K4"/>